<keyword evidence="1" id="KW-0315">Glutamine amidotransferase</keyword>
<dbReference type="PANTHER" id="PTHR31559:SF0">
    <property type="entry name" value="PYRIDOXAL 5'-PHOSPHATE SYNTHASE SUBUNIT SNO1-RELATED"/>
    <property type="match status" value="1"/>
</dbReference>
<dbReference type="PROSITE" id="PS51130">
    <property type="entry name" value="PDXT_SNO_2"/>
    <property type="match status" value="1"/>
</dbReference>
<evidence type="ECO:0000256" key="1">
    <source>
        <dbReference type="ARBA" id="ARBA00022962"/>
    </source>
</evidence>
<dbReference type="AlphaFoldDB" id="A0A2M6W3Q9"/>
<dbReference type="SUPFAM" id="SSF52317">
    <property type="entry name" value="Class I glutamine amidotransferase-like"/>
    <property type="match status" value="1"/>
</dbReference>
<dbReference type="GO" id="GO:0042823">
    <property type="term" value="P:pyridoxal phosphate biosynthetic process"/>
    <property type="evidence" value="ECO:0007669"/>
    <property type="project" value="InterPro"/>
</dbReference>
<dbReference type="GO" id="GO:0008614">
    <property type="term" value="P:pyridoxine metabolic process"/>
    <property type="evidence" value="ECO:0007669"/>
    <property type="project" value="TreeGrafter"/>
</dbReference>
<name>A0A2M6W3Q9_9BACT</name>
<sequence length="182" mass="20228">MPKNRSQNKIGILAIQGSFAEHARILRRLRAPFELIRAPQALQQTTHLIIPGGESTTLVSLLKKFALWPILQKKSQDGSLKIFGTCAGAIICSRLGMNIQIQRNGYGAQQDSFVDKLDSELFPGLTGVFIRAPKIINAGIDVQILATHQKNPVLARQNNFLASCFHPELTGETRLHQYFLKI</sequence>
<feature type="active site" description="Charge relay system" evidence="2">
    <location>
        <position position="168"/>
    </location>
</feature>
<dbReference type="NCBIfam" id="TIGR03800">
    <property type="entry name" value="PLP_synth_Pdx2"/>
    <property type="match status" value="1"/>
</dbReference>
<feature type="active site" description="Charge relay system" evidence="2">
    <location>
        <position position="166"/>
    </location>
</feature>
<dbReference type="PIRSF" id="PIRSF005639">
    <property type="entry name" value="Glut_amidoT_SNO"/>
    <property type="match status" value="1"/>
</dbReference>
<comment type="caution">
    <text evidence="4">The sequence shown here is derived from an EMBL/GenBank/DDBJ whole genome shotgun (WGS) entry which is preliminary data.</text>
</comment>
<feature type="binding site" evidence="3">
    <location>
        <begin position="53"/>
        <end position="55"/>
    </location>
    <ligand>
        <name>L-glutamine</name>
        <dbReference type="ChEBI" id="CHEBI:58359"/>
    </ligand>
</feature>
<evidence type="ECO:0000256" key="3">
    <source>
        <dbReference type="PIRSR" id="PIRSR005639-2"/>
    </source>
</evidence>
<protein>
    <submittedName>
        <fullName evidence="4">Pyridoxal 5'-phosphate synthase glutaminase subunit PdxT</fullName>
    </submittedName>
</protein>
<dbReference type="GO" id="GO:1903600">
    <property type="term" value="C:glutaminase complex"/>
    <property type="evidence" value="ECO:0007669"/>
    <property type="project" value="TreeGrafter"/>
</dbReference>
<evidence type="ECO:0000313" key="4">
    <source>
        <dbReference type="EMBL" id="PIT87418.1"/>
    </source>
</evidence>
<proteinExistence type="predicted"/>
<reference evidence="5" key="1">
    <citation type="submission" date="2017-09" db="EMBL/GenBank/DDBJ databases">
        <title>Depth-based differentiation of microbial function through sediment-hosted aquifers and enrichment of novel symbionts in the deep terrestrial subsurface.</title>
        <authorList>
            <person name="Probst A.J."/>
            <person name="Ladd B."/>
            <person name="Jarett J.K."/>
            <person name="Geller-Mcgrath D.E."/>
            <person name="Sieber C.M.K."/>
            <person name="Emerson J.B."/>
            <person name="Anantharaman K."/>
            <person name="Thomas B.C."/>
            <person name="Malmstrom R."/>
            <person name="Stieglmeier M."/>
            <person name="Klingl A."/>
            <person name="Woyke T."/>
            <person name="Ryan C.M."/>
            <person name="Banfield J.F."/>
        </authorList>
    </citation>
    <scope>NUCLEOTIDE SEQUENCE [LARGE SCALE GENOMIC DNA]</scope>
</reference>
<dbReference type="PANTHER" id="PTHR31559">
    <property type="entry name" value="PYRIDOXAL 5'-PHOSPHATE SYNTHASE SUBUNIT SNO"/>
    <property type="match status" value="1"/>
</dbReference>
<feature type="binding site" evidence="3">
    <location>
        <position position="103"/>
    </location>
    <ligand>
        <name>L-glutamine</name>
        <dbReference type="ChEBI" id="CHEBI:58359"/>
    </ligand>
</feature>
<dbReference type="Gene3D" id="3.40.50.880">
    <property type="match status" value="1"/>
</dbReference>
<dbReference type="InterPro" id="IPR029062">
    <property type="entry name" value="Class_I_gatase-like"/>
</dbReference>
<feature type="binding site" evidence="3">
    <location>
        <begin position="130"/>
        <end position="131"/>
    </location>
    <ligand>
        <name>L-glutamine</name>
        <dbReference type="ChEBI" id="CHEBI:58359"/>
    </ligand>
</feature>
<evidence type="ECO:0000313" key="5">
    <source>
        <dbReference type="Proteomes" id="UP000231183"/>
    </source>
</evidence>
<evidence type="ECO:0000256" key="2">
    <source>
        <dbReference type="PIRSR" id="PIRSR005639-1"/>
    </source>
</evidence>
<dbReference type="InterPro" id="IPR002161">
    <property type="entry name" value="PdxT/SNO"/>
</dbReference>
<dbReference type="PROSITE" id="PS51273">
    <property type="entry name" value="GATASE_TYPE_1"/>
    <property type="match status" value="1"/>
</dbReference>
<dbReference type="Pfam" id="PF01174">
    <property type="entry name" value="SNO"/>
    <property type="match status" value="1"/>
</dbReference>
<dbReference type="GO" id="GO:0005829">
    <property type="term" value="C:cytosol"/>
    <property type="evidence" value="ECO:0007669"/>
    <property type="project" value="TreeGrafter"/>
</dbReference>
<dbReference type="GO" id="GO:0004359">
    <property type="term" value="F:glutaminase activity"/>
    <property type="evidence" value="ECO:0007669"/>
    <property type="project" value="InterPro"/>
</dbReference>
<dbReference type="Proteomes" id="UP000231183">
    <property type="component" value="Unassembled WGS sequence"/>
</dbReference>
<accession>A0A2M6W3Q9</accession>
<feature type="active site" description="Nucleophile" evidence="2">
    <location>
        <position position="86"/>
    </location>
</feature>
<gene>
    <name evidence="4" type="ORF">COU31_03060</name>
</gene>
<dbReference type="EMBL" id="PFBX01000028">
    <property type="protein sequence ID" value="PIT87418.1"/>
    <property type="molecule type" value="Genomic_DNA"/>
</dbReference>
<organism evidence="4 5">
    <name type="scientific">Candidatus Magasanikbacteria bacterium CG10_big_fil_rev_8_21_14_0_10_40_10</name>
    <dbReference type="NCBI Taxonomy" id="1974648"/>
    <lineage>
        <taxon>Bacteria</taxon>
        <taxon>Candidatus Magasanikiibacteriota</taxon>
    </lineage>
</organism>